<gene>
    <name evidence="2" type="ORF">C7S16_0676</name>
</gene>
<dbReference type="SUPFAM" id="SSF56112">
    <property type="entry name" value="Protein kinase-like (PK-like)"/>
    <property type="match status" value="1"/>
</dbReference>
<accession>A0AAW9D5E4</accession>
<name>A0AAW9D5E4_BURTH</name>
<evidence type="ECO:0000259" key="1">
    <source>
        <dbReference type="Pfam" id="PF01636"/>
    </source>
</evidence>
<dbReference type="PROSITE" id="PS00108">
    <property type="entry name" value="PROTEIN_KINASE_ST"/>
    <property type="match status" value="1"/>
</dbReference>
<dbReference type="InterPro" id="IPR011009">
    <property type="entry name" value="Kinase-like_dom_sf"/>
</dbReference>
<comment type="caution">
    <text evidence="2">The sequence shown here is derived from an EMBL/GenBank/DDBJ whole genome shotgun (WGS) entry which is preliminary data.</text>
</comment>
<feature type="domain" description="Aminoglycoside phosphotransferase" evidence="1">
    <location>
        <begin position="22"/>
        <end position="236"/>
    </location>
</feature>
<proteinExistence type="predicted"/>
<dbReference type="InterPro" id="IPR008271">
    <property type="entry name" value="Ser/Thr_kinase_AS"/>
</dbReference>
<dbReference type="CDD" id="cd05154">
    <property type="entry name" value="ACAD10_11_N-like"/>
    <property type="match status" value="1"/>
</dbReference>
<dbReference type="InterPro" id="IPR051678">
    <property type="entry name" value="AGP_Transferase"/>
</dbReference>
<organism evidence="2 3">
    <name type="scientific">Burkholderia thailandensis</name>
    <dbReference type="NCBI Taxonomy" id="57975"/>
    <lineage>
        <taxon>Bacteria</taxon>
        <taxon>Pseudomonadati</taxon>
        <taxon>Pseudomonadota</taxon>
        <taxon>Betaproteobacteria</taxon>
        <taxon>Burkholderiales</taxon>
        <taxon>Burkholderiaceae</taxon>
        <taxon>Burkholderia</taxon>
        <taxon>pseudomallei group</taxon>
    </lineage>
</organism>
<dbReference type="Pfam" id="PF01636">
    <property type="entry name" value="APH"/>
    <property type="match status" value="1"/>
</dbReference>
<dbReference type="EMBL" id="QXCT01000002">
    <property type="protein sequence ID" value="MDW9257156.1"/>
    <property type="molecule type" value="Genomic_DNA"/>
</dbReference>
<dbReference type="RefSeq" id="WP_019254363.1">
    <property type="nucleotide sequence ID" value="NZ_CP013409.1"/>
</dbReference>
<evidence type="ECO:0000313" key="3">
    <source>
        <dbReference type="Proteomes" id="UP001272137"/>
    </source>
</evidence>
<dbReference type="Gene3D" id="3.90.1200.10">
    <property type="match status" value="1"/>
</dbReference>
<protein>
    <submittedName>
        <fullName evidence="2">Phosphotransferase enzyme family protein</fullName>
    </submittedName>
</protein>
<reference evidence="2" key="1">
    <citation type="submission" date="2018-08" db="EMBL/GenBank/DDBJ databases">
        <title>Identification of Burkholderia cepacia strains that express a Burkholderia pseudomallei-like capsular polysaccharide.</title>
        <authorList>
            <person name="Burtnick M.N."/>
            <person name="Vongsouvath M."/>
            <person name="Newton P."/>
            <person name="Wuthiekanun V."/>
            <person name="Limmathurotsakul D."/>
            <person name="Brett P.J."/>
            <person name="Chantratita N."/>
            <person name="Dance D.A."/>
        </authorList>
    </citation>
    <scope>NUCLEOTIDE SEQUENCE</scope>
    <source>
        <strain evidence="2">SBXCC001</strain>
    </source>
</reference>
<dbReference type="InterPro" id="IPR002575">
    <property type="entry name" value="Aminoglycoside_PTrfase"/>
</dbReference>
<dbReference type="PANTHER" id="PTHR21310:SF40">
    <property type="entry name" value="AMINOGLYCOSIDE PHOSPHOTRANSFERASE DOMAIN-CONTAINING PROTEIN-RELATED"/>
    <property type="match status" value="1"/>
</dbReference>
<dbReference type="InterPro" id="IPR041726">
    <property type="entry name" value="ACAD10_11_N"/>
</dbReference>
<dbReference type="AlphaFoldDB" id="A0AAW9D5E4"/>
<evidence type="ECO:0000313" key="2">
    <source>
        <dbReference type="EMBL" id="MDW9257156.1"/>
    </source>
</evidence>
<sequence length="322" mass="34759">MSAEIAQRAMAALGRPGGPAQATRIGGGRASEVFLVQAGNRDVIAYLLPAGAPREAQRRFGVLERIGEHFPLAPKPLAVGGGADDGSTLLLVERLDGVLPAACGPLSPDVVRRLARNFIAALAALHAVEIAPAEWPPDYLRRSLGEWRRRWNEEEAAGADGDFKAVARWLTERLPDASPAAFLHNDFKLDNTLVDPGDPARVVGVLDWELAAIGHPLADLGIALAYWIERRDPPLLRLDAPGPSCAPGAPTREALVDLYAEASGREVAQPAYWYAYGLLRLAVITQQLALRHRGDGQRVPRSRLIVRWLLSRASEVCGSARL</sequence>
<dbReference type="GO" id="GO:0004672">
    <property type="term" value="F:protein kinase activity"/>
    <property type="evidence" value="ECO:0007669"/>
    <property type="project" value="InterPro"/>
</dbReference>
<dbReference type="PANTHER" id="PTHR21310">
    <property type="entry name" value="AMINOGLYCOSIDE PHOSPHOTRANSFERASE-RELATED-RELATED"/>
    <property type="match status" value="1"/>
</dbReference>
<dbReference type="Proteomes" id="UP001272137">
    <property type="component" value="Unassembled WGS sequence"/>
</dbReference>